<reference evidence="3 4" key="1">
    <citation type="journal article" date="2015" name="Stand. Genomic Sci.">
        <title>Genomic Encyclopedia of Bacterial and Archaeal Type Strains, Phase III: the genomes of soil and plant-associated and newly described type strains.</title>
        <authorList>
            <person name="Whitman W.B."/>
            <person name="Woyke T."/>
            <person name="Klenk H.P."/>
            <person name="Zhou Y."/>
            <person name="Lilburn T.G."/>
            <person name="Beck B.J."/>
            <person name="De Vos P."/>
            <person name="Vandamme P."/>
            <person name="Eisen J.A."/>
            <person name="Garrity G."/>
            <person name="Hugenholtz P."/>
            <person name="Kyrpides N.C."/>
        </authorList>
    </citation>
    <scope>NUCLEOTIDE SEQUENCE [LARGE SCALE GENOMIC DNA]</scope>
    <source>
        <strain evidence="3 4">CECT 7306</strain>
    </source>
</reference>
<gene>
    <name evidence="3" type="ORF">EDC03_0597</name>
</gene>
<evidence type="ECO:0000313" key="3">
    <source>
        <dbReference type="EMBL" id="ROP45981.1"/>
    </source>
</evidence>
<dbReference type="InterPro" id="IPR022062">
    <property type="entry name" value="DUF3618"/>
</dbReference>
<dbReference type="Proteomes" id="UP000276232">
    <property type="component" value="Unassembled WGS sequence"/>
</dbReference>
<dbReference type="RefSeq" id="WP_199719868.1">
    <property type="nucleotide sequence ID" value="NZ_RJKN01000001.1"/>
</dbReference>
<dbReference type="EMBL" id="RJKN01000001">
    <property type="protein sequence ID" value="ROP45981.1"/>
    <property type="molecule type" value="Genomic_DNA"/>
</dbReference>
<keyword evidence="4" id="KW-1185">Reference proteome</keyword>
<protein>
    <submittedName>
        <fullName evidence="3">Uncharacterized protein DUF3618</fullName>
    </submittedName>
</protein>
<evidence type="ECO:0000313" key="4">
    <source>
        <dbReference type="Proteomes" id="UP000276232"/>
    </source>
</evidence>
<feature type="transmembrane region" description="Helical" evidence="2">
    <location>
        <begin position="74"/>
        <end position="93"/>
    </location>
</feature>
<organism evidence="3 4">
    <name type="scientific">Pseudokineococcus lusitanus</name>
    <dbReference type="NCBI Taxonomy" id="763993"/>
    <lineage>
        <taxon>Bacteria</taxon>
        <taxon>Bacillati</taxon>
        <taxon>Actinomycetota</taxon>
        <taxon>Actinomycetes</taxon>
        <taxon>Kineosporiales</taxon>
        <taxon>Kineosporiaceae</taxon>
        <taxon>Pseudokineococcus</taxon>
    </lineage>
</organism>
<evidence type="ECO:0000256" key="1">
    <source>
        <dbReference type="SAM" id="MobiDB-lite"/>
    </source>
</evidence>
<dbReference type="Pfam" id="PF12277">
    <property type="entry name" value="DUF3618"/>
    <property type="match status" value="1"/>
</dbReference>
<feature type="region of interest" description="Disordered" evidence="1">
    <location>
        <begin position="97"/>
        <end position="116"/>
    </location>
</feature>
<proteinExistence type="predicted"/>
<comment type="caution">
    <text evidence="3">The sequence shown here is derived from an EMBL/GenBank/DDBJ whole genome shotgun (WGS) entry which is preliminary data.</text>
</comment>
<keyword evidence="2" id="KW-1133">Transmembrane helix</keyword>
<dbReference type="AlphaFoldDB" id="A0A3N1HTZ7"/>
<keyword evidence="2" id="KW-0472">Membrane</keyword>
<accession>A0A3N1HTZ7</accession>
<evidence type="ECO:0000256" key="2">
    <source>
        <dbReference type="SAM" id="Phobius"/>
    </source>
</evidence>
<name>A0A3N1HTZ7_9ACTN</name>
<sequence>MSTARPSTGAPLPSDPAALEQLIKGQQAQLAESVDALVDKVSPKNVVARTKADLRQKSHDAVYTSSGELRVERVAAAGAGAAGVAVLALVSAVRRHRRRGRRKVEKAAAKAQKRLG</sequence>
<dbReference type="InParanoid" id="A0A3N1HTZ7"/>
<keyword evidence="2" id="KW-0812">Transmembrane</keyword>